<comment type="caution">
    <text evidence="2">The sequence shown here is derived from an EMBL/GenBank/DDBJ whole genome shotgun (WGS) entry which is preliminary data.</text>
</comment>
<dbReference type="PANTHER" id="PTHR43415">
    <property type="entry name" value="SPERMIDINE N(1)-ACETYLTRANSFERASE"/>
    <property type="match status" value="1"/>
</dbReference>
<evidence type="ECO:0000313" key="2">
    <source>
        <dbReference type="EMBL" id="OMD51396.1"/>
    </source>
</evidence>
<dbReference type="Gene3D" id="3.40.630.30">
    <property type="match status" value="1"/>
</dbReference>
<evidence type="ECO:0000259" key="1">
    <source>
        <dbReference type="PROSITE" id="PS51186"/>
    </source>
</evidence>
<keyword evidence="3" id="KW-1185">Reference proteome</keyword>
<dbReference type="InterPro" id="IPR016181">
    <property type="entry name" value="Acyl_CoA_acyltransferase"/>
</dbReference>
<dbReference type="PROSITE" id="PS51186">
    <property type="entry name" value="GNAT"/>
    <property type="match status" value="1"/>
</dbReference>
<sequence>MLMPSGLLDIRKTVLQDLDFVLAAEQAESNRRFIGQWSREQHDAALQDGDILHLITQDKSGKQVGYVIITGLQDPNLSVCIKRLVIQAKERGYGKTTLSLLTDWIFAQTETHRLWLNVKEHNSRARHVYEGAGF</sequence>
<dbReference type="InterPro" id="IPR000182">
    <property type="entry name" value="GNAT_dom"/>
</dbReference>
<dbReference type="EMBL" id="MPTB01000005">
    <property type="protein sequence ID" value="OMD51396.1"/>
    <property type="molecule type" value="Genomic_DNA"/>
</dbReference>
<gene>
    <name evidence="2" type="ORF">BSK56_05900</name>
</gene>
<feature type="non-terminal residue" evidence="2">
    <location>
        <position position="134"/>
    </location>
</feature>
<dbReference type="RefSeq" id="WP_076109721.1">
    <property type="nucleotide sequence ID" value="NZ_MPTB01000005.1"/>
</dbReference>
<protein>
    <submittedName>
        <fullName evidence="2">GNAT family N-acetyltransferase</fullName>
    </submittedName>
</protein>
<accession>A0ABX3HL37</accession>
<proteinExistence type="predicted"/>
<dbReference type="Pfam" id="PF13302">
    <property type="entry name" value="Acetyltransf_3"/>
    <property type="match status" value="1"/>
</dbReference>
<dbReference type="PANTHER" id="PTHR43415:SF3">
    <property type="entry name" value="GNAT-FAMILY ACETYLTRANSFERASE"/>
    <property type="match status" value="1"/>
</dbReference>
<name>A0ABX3HL37_PAEBO</name>
<organism evidence="2 3">
    <name type="scientific">Paenibacillus borealis</name>
    <dbReference type="NCBI Taxonomy" id="160799"/>
    <lineage>
        <taxon>Bacteria</taxon>
        <taxon>Bacillati</taxon>
        <taxon>Bacillota</taxon>
        <taxon>Bacilli</taxon>
        <taxon>Bacillales</taxon>
        <taxon>Paenibacillaceae</taxon>
        <taxon>Paenibacillus</taxon>
    </lineage>
</organism>
<feature type="domain" description="N-acetyltransferase" evidence="1">
    <location>
        <begin position="8"/>
        <end position="134"/>
    </location>
</feature>
<reference evidence="2 3" key="1">
    <citation type="submission" date="2016-10" db="EMBL/GenBank/DDBJ databases">
        <title>Paenibacillus species isolates.</title>
        <authorList>
            <person name="Beno S.M."/>
        </authorList>
    </citation>
    <scope>NUCLEOTIDE SEQUENCE [LARGE SCALE GENOMIC DNA]</scope>
    <source>
        <strain evidence="2 3">FSL H7-0744</strain>
    </source>
</reference>
<dbReference type="Proteomes" id="UP000187412">
    <property type="component" value="Unassembled WGS sequence"/>
</dbReference>
<dbReference type="SUPFAM" id="SSF55729">
    <property type="entry name" value="Acyl-CoA N-acyltransferases (Nat)"/>
    <property type="match status" value="1"/>
</dbReference>
<evidence type="ECO:0000313" key="3">
    <source>
        <dbReference type="Proteomes" id="UP000187412"/>
    </source>
</evidence>